<protein>
    <submittedName>
        <fullName evidence="2">Unannotated protein</fullName>
    </submittedName>
</protein>
<accession>A0A6J6CZC5</accession>
<dbReference type="Pfam" id="PF00583">
    <property type="entry name" value="Acetyltransf_1"/>
    <property type="match status" value="1"/>
</dbReference>
<dbReference type="PROSITE" id="PS51186">
    <property type="entry name" value="GNAT"/>
    <property type="match status" value="1"/>
</dbReference>
<proteinExistence type="predicted"/>
<gene>
    <name evidence="2" type="ORF">UFOPK1358_01860</name>
</gene>
<dbReference type="AlphaFoldDB" id="A0A6J6CZC5"/>
<name>A0A6J6CZC5_9ZZZZ</name>
<sequence length="326" mass="34611">MNSPHLPEVSEPQLSGAELRVWELSQLAALVSLCDVGIDLVSLTEDDLEMCFPSDDAPLRAVFGTADGTACVVLRILDEEVLGSVGKARSGRVELVVTHPSRRRRGLARSLIQAGEGWARDHGAHEIRIGGEGTVGLFSGVDLRWTAALCLAESLEYESEGLIVDFVCPTVQTARLPSPPGVQVARVESEEQIQDVLQFVQRNAPSDLESFDRATSAGTSVLAQRSAGRDILGVAAHSVGRLGVIGPVVLAATWDRRVAPDVEHADQAQLLAALLGVIRADLSIAGMKSAEILGGSLLSPLVAACDARSGRVSQIYSRDLTMLRPS</sequence>
<dbReference type="EMBL" id="CAEZSF010000254">
    <property type="protein sequence ID" value="CAB4555008.1"/>
    <property type="molecule type" value="Genomic_DNA"/>
</dbReference>
<dbReference type="CDD" id="cd04301">
    <property type="entry name" value="NAT_SF"/>
    <property type="match status" value="1"/>
</dbReference>
<evidence type="ECO:0000313" key="2">
    <source>
        <dbReference type="EMBL" id="CAB4555008.1"/>
    </source>
</evidence>
<dbReference type="SUPFAM" id="SSF55729">
    <property type="entry name" value="Acyl-CoA N-acyltransferases (Nat)"/>
    <property type="match status" value="1"/>
</dbReference>
<organism evidence="2">
    <name type="scientific">freshwater metagenome</name>
    <dbReference type="NCBI Taxonomy" id="449393"/>
    <lineage>
        <taxon>unclassified sequences</taxon>
        <taxon>metagenomes</taxon>
        <taxon>ecological metagenomes</taxon>
    </lineage>
</organism>
<dbReference type="Gene3D" id="3.40.630.30">
    <property type="match status" value="1"/>
</dbReference>
<feature type="domain" description="N-acetyltransferase" evidence="1">
    <location>
        <begin position="38"/>
        <end position="175"/>
    </location>
</feature>
<dbReference type="InterPro" id="IPR016181">
    <property type="entry name" value="Acyl_CoA_acyltransferase"/>
</dbReference>
<reference evidence="2" key="1">
    <citation type="submission" date="2020-05" db="EMBL/GenBank/DDBJ databases">
        <authorList>
            <person name="Chiriac C."/>
            <person name="Salcher M."/>
            <person name="Ghai R."/>
            <person name="Kavagutti S V."/>
        </authorList>
    </citation>
    <scope>NUCLEOTIDE SEQUENCE</scope>
</reference>
<dbReference type="GO" id="GO:0016747">
    <property type="term" value="F:acyltransferase activity, transferring groups other than amino-acyl groups"/>
    <property type="evidence" value="ECO:0007669"/>
    <property type="project" value="InterPro"/>
</dbReference>
<dbReference type="InterPro" id="IPR000182">
    <property type="entry name" value="GNAT_dom"/>
</dbReference>
<evidence type="ECO:0000259" key="1">
    <source>
        <dbReference type="PROSITE" id="PS51186"/>
    </source>
</evidence>